<evidence type="ECO:0000313" key="2">
    <source>
        <dbReference type="Proteomes" id="UP000824141"/>
    </source>
</evidence>
<proteinExistence type="predicted"/>
<dbReference type="Proteomes" id="UP000824141">
    <property type="component" value="Unassembled WGS sequence"/>
</dbReference>
<reference evidence="1" key="2">
    <citation type="journal article" date="2021" name="PeerJ">
        <title>Extensive microbial diversity within the chicken gut microbiome revealed by metagenomics and culture.</title>
        <authorList>
            <person name="Gilroy R."/>
            <person name="Ravi A."/>
            <person name="Getino M."/>
            <person name="Pursley I."/>
            <person name="Horton D.L."/>
            <person name="Alikhan N.F."/>
            <person name="Baker D."/>
            <person name="Gharbi K."/>
            <person name="Hall N."/>
            <person name="Watson M."/>
            <person name="Adriaenssens E.M."/>
            <person name="Foster-Nyarko E."/>
            <person name="Jarju S."/>
            <person name="Secka A."/>
            <person name="Antonio M."/>
            <person name="Oren A."/>
            <person name="Chaudhuri R.R."/>
            <person name="La Ragione R."/>
            <person name="Hildebrand F."/>
            <person name="Pallen M.J."/>
        </authorList>
    </citation>
    <scope>NUCLEOTIDE SEQUENCE</scope>
    <source>
        <strain evidence="1">6086</strain>
    </source>
</reference>
<sequence length="168" mass="18340">MKAKGIWLTVMGAVFAAALLLLSMYTLGAEVFPLDTFLTTLQRAGYEVRTDMASSEFLRGRATQITLSGDPEQTILLYQYPSLDKAEQDASCIDPSGCLFTYPGENGTSRSVTVEWVAPPHFYLRHNAIIQYVGSDEKLLPLLESLCGPPIAGDGSGKTSRSRELTLE</sequence>
<dbReference type="EMBL" id="DVJM01000004">
    <property type="protein sequence ID" value="HIS77774.1"/>
    <property type="molecule type" value="Genomic_DNA"/>
</dbReference>
<evidence type="ECO:0000313" key="1">
    <source>
        <dbReference type="EMBL" id="HIS77774.1"/>
    </source>
</evidence>
<dbReference type="AlphaFoldDB" id="A0A9D1FQC8"/>
<reference evidence="1" key="1">
    <citation type="submission" date="2020-10" db="EMBL/GenBank/DDBJ databases">
        <authorList>
            <person name="Gilroy R."/>
        </authorList>
    </citation>
    <scope>NUCLEOTIDE SEQUENCE</scope>
    <source>
        <strain evidence="1">6086</strain>
    </source>
</reference>
<gene>
    <name evidence="1" type="ORF">IAD03_00225</name>
</gene>
<accession>A0A9D1FQC8</accession>
<organism evidence="1 2">
    <name type="scientific">Candidatus Caccousia stercoris</name>
    <dbReference type="NCBI Taxonomy" id="2840723"/>
    <lineage>
        <taxon>Bacteria</taxon>
        <taxon>Bacillati</taxon>
        <taxon>Bacillota</taxon>
        <taxon>Clostridia</taxon>
        <taxon>Eubacteriales</taxon>
        <taxon>Oscillospiraceae</taxon>
        <taxon>Oscillospiraceae incertae sedis</taxon>
        <taxon>Candidatus Caccousia</taxon>
    </lineage>
</organism>
<comment type="caution">
    <text evidence="1">The sequence shown here is derived from an EMBL/GenBank/DDBJ whole genome shotgun (WGS) entry which is preliminary data.</text>
</comment>
<protein>
    <submittedName>
        <fullName evidence="1">Uncharacterized protein</fullName>
    </submittedName>
</protein>
<name>A0A9D1FQC8_9FIRM</name>